<dbReference type="EMBL" id="JABSNP010000003">
    <property type="protein sequence ID" value="NRT18231.1"/>
    <property type="molecule type" value="Genomic_DNA"/>
</dbReference>
<keyword evidence="3" id="KW-1185">Reference proteome</keyword>
<protein>
    <recommendedName>
        <fullName evidence="1">SnoaL-like domain-containing protein</fullName>
    </recommendedName>
</protein>
<evidence type="ECO:0000259" key="1">
    <source>
        <dbReference type="Pfam" id="PF12680"/>
    </source>
</evidence>
<dbReference type="SUPFAM" id="SSF54427">
    <property type="entry name" value="NTF2-like"/>
    <property type="match status" value="1"/>
</dbReference>
<organism evidence="2 3">
    <name type="scientific">Hymenobacter caeli</name>
    <dbReference type="NCBI Taxonomy" id="2735894"/>
    <lineage>
        <taxon>Bacteria</taxon>
        <taxon>Pseudomonadati</taxon>
        <taxon>Bacteroidota</taxon>
        <taxon>Cytophagia</taxon>
        <taxon>Cytophagales</taxon>
        <taxon>Hymenobacteraceae</taxon>
        <taxon>Hymenobacter</taxon>
    </lineage>
</organism>
<comment type="caution">
    <text evidence="2">The sequence shown here is derived from an EMBL/GenBank/DDBJ whole genome shotgun (WGS) entry which is preliminary data.</text>
</comment>
<reference evidence="2 3" key="1">
    <citation type="submission" date="2020-05" db="EMBL/GenBank/DDBJ databases">
        <title>Genomic Encyclopedia of Type Strains, Phase IV (KMG-V): Genome sequencing to study the core and pangenomes of soil and plant-associated prokaryotes.</title>
        <authorList>
            <person name="Whitman W."/>
        </authorList>
    </citation>
    <scope>NUCLEOTIDE SEQUENCE [LARGE SCALE GENOMIC DNA]</scope>
    <source>
        <strain evidence="2 3">9A</strain>
    </source>
</reference>
<accession>A0ABX2FNW2</accession>
<evidence type="ECO:0000313" key="2">
    <source>
        <dbReference type="EMBL" id="NRT18231.1"/>
    </source>
</evidence>
<feature type="domain" description="SnoaL-like" evidence="1">
    <location>
        <begin position="8"/>
        <end position="108"/>
    </location>
</feature>
<dbReference type="Proteomes" id="UP000779507">
    <property type="component" value="Unassembled WGS sequence"/>
</dbReference>
<dbReference type="InterPro" id="IPR032710">
    <property type="entry name" value="NTF2-like_dom_sf"/>
</dbReference>
<dbReference type="RefSeq" id="WP_173808969.1">
    <property type="nucleotide sequence ID" value="NZ_JABSNP010000003.1"/>
</dbReference>
<proteinExistence type="predicted"/>
<evidence type="ECO:0000313" key="3">
    <source>
        <dbReference type="Proteomes" id="UP000779507"/>
    </source>
</evidence>
<dbReference type="Gene3D" id="3.10.450.50">
    <property type="match status" value="1"/>
</dbReference>
<dbReference type="Pfam" id="PF12680">
    <property type="entry name" value="SnoaL_2"/>
    <property type="match status" value="1"/>
</dbReference>
<gene>
    <name evidence="2" type="ORF">HNP98_001042</name>
</gene>
<dbReference type="InterPro" id="IPR037401">
    <property type="entry name" value="SnoaL-like"/>
</dbReference>
<name>A0ABX2FNW2_9BACT</name>
<sequence>MEPHALIRTAYAGFNARDIPAVLATFHPRVRWAKAWEGDYATGHNEVRAYWLRQWLELSPRVEPTGIRELADGRLEVAVHQVVHDMQGQLLFDGPVLHLYTLQDGLLKQMDIGQVLPA</sequence>